<name>A0AA37PEY9_9PEZI</name>
<dbReference type="AlphaFoldDB" id="A0AA37PEY9"/>
<organism evidence="2 3">
    <name type="scientific">Colletotrichum spaethianum</name>
    <dbReference type="NCBI Taxonomy" id="700344"/>
    <lineage>
        <taxon>Eukaryota</taxon>
        <taxon>Fungi</taxon>
        <taxon>Dikarya</taxon>
        <taxon>Ascomycota</taxon>
        <taxon>Pezizomycotina</taxon>
        <taxon>Sordariomycetes</taxon>
        <taxon>Hypocreomycetidae</taxon>
        <taxon>Glomerellales</taxon>
        <taxon>Glomerellaceae</taxon>
        <taxon>Colletotrichum</taxon>
        <taxon>Colletotrichum spaethianum species complex</taxon>
    </lineage>
</organism>
<evidence type="ECO:0000313" key="3">
    <source>
        <dbReference type="Proteomes" id="UP001055115"/>
    </source>
</evidence>
<dbReference type="Proteomes" id="UP001055115">
    <property type="component" value="Unassembled WGS sequence"/>
</dbReference>
<proteinExistence type="predicted"/>
<keyword evidence="3" id="KW-1185">Reference proteome</keyword>
<reference evidence="2 3" key="1">
    <citation type="submission" date="2022-03" db="EMBL/GenBank/DDBJ databases">
        <title>Genome data of Colletotrichum spp.</title>
        <authorList>
            <person name="Utami Y.D."/>
            <person name="Hiruma K."/>
        </authorList>
    </citation>
    <scope>NUCLEOTIDE SEQUENCE [LARGE SCALE GENOMIC DNA]</scope>
    <source>
        <strain evidence="2 3">MAFF 239500</strain>
    </source>
</reference>
<dbReference type="GeneID" id="73332051"/>
<gene>
    <name evidence="2" type="ORF">ColSpa_11249</name>
</gene>
<evidence type="ECO:0008006" key="4">
    <source>
        <dbReference type="Google" id="ProtNLM"/>
    </source>
</evidence>
<evidence type="ECO:0000256" key="1">
    <source>
        <dbReference type="SAM" id="MobiDB-lite"/>
    </source>
</evidence>
<accession>A0AA37PEY9</accession>
<feature type="region of interest" description="Disordered" evidence="1">
    <location>
        <begin position="238"/>
        <end position="258"/>
    </location>
</feature>
<evidence type="ECO:0000313" key="2">
    <source>
        <dbReference type="EMBL" id="GKT51068.1"/>
    </source>
</evidence>
<dbReference type="RefSeq" id="XP_049133418.1">
    <property type="nucleotide sequence ID" value="XM_049277461.1"/>
</dbReference>
<protein>
    <recommendedName>
        <fullName evidence="4">Transcription factor domain-containing protein</fullName>
    </recommendedName>
</protein>
<sequence length="272" mass="29960">MPSHMVEENAKQGWDHQSPVPAPIAPSGLLESVNFAEDLLYYHHLRDSSANGLLSTLFLNDVFQAEYLDGAFFPASQALSALSVWISNAPEPVVAKASLHALDHVVTTLGSIRSPQLDDSDIQPAQAKAFVLPQSRYMKIFWLATIIFLACFELQKGQLKLWYIHCRAALAFLSQNLNSVYASAADKSLTPFRPSSLHSAARDLAGREVAGNPQQYTLWRQQAENLIGELNKWRESMPDAEAPLAQDENKGKSSSIVEGSDFSVTPLTLVHD</sequence>
<dbReference type="EMBL" id="BQXU01000044">
    <property type="protein sequence ID" value="GKT51068.1"/>
    <property type="molecule type" value="Genomic_DNA"/>
</dbReference>
<comment type="caution">
    <text evidence="2">The sequence shown here is derived from an EMBL/GenBank/DDBJ whole genome shotgun (WGS) entry which is preliminary data.</text>
</comment>